<dbReference type="EMBL" id="UYWX01004863">
    <property type="protein sequence ID" value="VDM25260.1"/>
    <property type="molecule type" value="Genomic_DNA"/>
</dbReference>
<dbReference type="AlphaFoldDB" id="A0A0R3WV26"/>
<keyword evidence="3" id="KW-1185">Reference proteome</keyword>
<dbReference type="STRING" id="6205.A0A0R3WV26"/>
<feature type="compositionally biased region" description="Polar residues" evidence="1">
    <location>
        <begin position="244"/>
        <end position="253"/>
    </location>
</feature>
<evidence type="ECO:0000256" key="1">
    <source>
        <dbReference type="SAM" id="MobiDB-lite"/>
    </source>
</evidence>
<organism evidence="4">
    <name type="scientific">Hydatigena taeniaeformis</name>
    <name type="common">Feline tapeworm</name>
    <name type="synonym">Taenia taeniaeformis</name>
    <dbReference type="NCBI Taxonomy" id="6205"/>
    <lineage>
        <taxon>Eukaryota</taxon>
        <taxon>Metazoa</taxon>
        <taxon>Spiralia</taxon>
        <taxon>Lophotrochozoa</taxon>
        <taxon>Platyhelminthes</taxon>
        <taxon>Cestoda</taxon>
        <taxon>Eucestoda</taxon>
        <taxon>Cyclophyllidea</taxon>
        <taxon>Taeniidae</taxon>
        <taxon>Hydatigera</taxon>
    </lineage>
</organism>
<gene>
    <name evidence="2" type="ORF">TTAC_LOCUS4602</name>
</gene>
<name>A0A0R3WV26_HYDTA</name>
<feature type="compositionally biased region" description="Basic residues" evidence="1">
    <location>
        <begin position="103"/>
        <end position="114"/>
    </location>
</feature>
<feature type="compositionally biased region" description="Basic and acidic residues" evidence="1">
    <location>
        <begin position="78"/>
        <end position="93"/>
    </location>
</feature>
<protein>
    <submittedName>
        <fullName evidence="4">Transcription termination factor 1</fullName>
    </submittedName>
</protein>
<reference evidence="2 3" key="2">
    <citation type="submission" date="2018-11" db="EMBL/GenBank/DDBJ databases">
        <authorList>
            <consortium name="Pathogen Informatics"/>
        </authorList>
    </citation>
    <scope>NUCLEOTIDE SEQUENCE [LARGE SCALE GENOMIC DNA]</scope>
</reference>
<dbReference type="Proteomes" id="UP000274429">
    <property type="component" value="Unassembled WGS sequence"/>
</dbReference>
<feature type="compositionally biased region" description="Basic residues" evidence="1">
    <location>
        <begin position="57"/>
        <end position="68"/>
    </location>
</feature>
<proteinExistence type="predicted"/>
<evidence type="ECO:0000313" key="2">
    <source>
        <dbReference type="EMBL" id="VDM25260.1"/>
    </source>
</evidence>
<accession>A0A0R3WV26</accession>
<feature type="region of interest" description="Disordered" evidence="1">
    <location>
        <begin position="42"/>
        <end position="268"/>
    </location>
</feature>
<evidence type="ECO:0000313" key="3">
    <source>
        <dbReference type="Proteomes" id="UP000274429"/>
    </source>
</evidence>
<dbReference type="WBParaSite" id="TTAC_0000461601-mRNA-1">
    <property type="protein sequence ID" value="TTAC_0000461601-mRNA-1"/>
    <property type="gene ID" value="TTAC_0000461601"/>
</dbReference>
<sequence>MSKKSRKFKRAAAVAAERKSALGLKKKEGKVKKEALLKALSEKSVSTITSPINAPGGRKKRRHKKKAANSKSGCEHMAIGHDVNETHSRKQTKDNSAAMGATGKRKKKRKRSGKGRAPSEPPSEDKRPSESVIPVPKSNGIIEASGKLRKRRKRRASLEVANAPELLMSVNPSKKVRLEEALSESEPELINADWGLADDSSEKGSGNSKADLDTSEDDVDEEPPHSDGDTDGSDINEKLKDSQCVDSSKNSDVGNPGKEESGGNQQDVEIQACRPVKKKFSLLDRAAILKEMQDRIADSAFITHIFGYVNFNQLAYRSYDHPDLVYE</sequence>
<evidence type="ECO:0000313" key="4">
    <source>
        <dbReference type="WBParaSite" id="TTAC_0000461601-mRNA-1"/>
    </source>
</evidence>
<reference evidence="4" key="1">
    <citation type="submission" date="2017-02" db="UniProtKB">
        <authorList>
            <consortium name="WormBaseParasite"/>
        </authorList>
    </citation>
    <scope>IDENTIFICATION</scope>
</reference>